<dbReference type="Gene3D" id="2.60.120.10">
    <property type="entry name" value="Jelly Rolls"/>
    <property type="match status" value="1"/>
</dbReference>
<name>A0A9P8A4I0_MORAP</name>
<dbReference type="PROSITE" id="PS51184">
    <property type="entry name" value="JMJC"/>
    <property type="match status" value="1"/>
</dbReference>
<dbReference type="SUPFAM" id="SSF51197">
    <property type="entry name" value="Clavaminate synthase-like"/>
    <property type="match status" value="1"/>
</dbReference>
<feature type="compositionally biased region" description="Basic and acidic residues" evidence="1">
    <location>
        <begin position="189"/>
        <end position="209"/>
    </location>
</feature>
<sequence length="460" mass="52155">MARTFLFAHTILSALFTSSSSTTTTFTPPMDTDTDTHLDEASAPRKGIRYASAVKMRLEEEICSLISEVQEFNLSTIERIELPTALDFHRFVAANRPVIITLPASATTVHAPSATRVDPTPQERQWAWPAFTKWTNEYLSNTLGQKEITVACTPNGWADAVVDDKYFAMPCEKKMTFDQFLDGMPIRTRQKDSHRGGTSEQDKGLRESKDLETRAQQLDLEGPGQGDRDLDPYQEVRYIQLQNGNLMTEYQELMEDVPADIPFASEALGKLPDAVNFWYGDERSSTSLHKDHYENMYAVIAGRKIFTLIPPTEQFCLHEQTYIAATYVDVQEASTEASGPSDTSSSSPSSASPRYKLEPLDPIVHTKWIALNPSHEPKEELFEKYPRFQMCQPFRVELNPGEILYLPAMWYHQVEQEPDHEGKCIAVNWWYDMGFEGDRFATATFMSNLVRLVDQIDGTS</sequence>
<dbReference type="Proteomes" id="UP000717515">
    <property type="component" value="Unassembled WGS sequence"/>
</dbReference>
<evidence type="ECO:0000256" key="1">
    <source>
        <dbReference type="SAM" id="MobiDB-lite"/>
    </source>
</evidence>
<dbReference type="InterPro" id="IPR041667">
    <property type="entry name" value="Cupin_8"/>
</dbReference>
<dbReference type="Pfam" id="PF13621">
    <property type="entry name" value="Cupin_8"/>
    <property type="match status" value="1"/>
</dbReference>
<protein>
    <recommendedName>
        <fullName evidence="3">JmjC domain-containing protein</fullName>
    </recommendedName>
</protein>
<organism evidence="4 5">
    <name type="scientific">Mortierella alpina</name>
    <name type="common">Oleaginous fungus</name>
    <name type="synonym">Mortierella renispora</name>
    <dbReference type="NCBI Taxonomy" id="64518"/>
    <lineage>
        <taxon>Eukaryota</taxon>
        <taxon>Fungi</taxon>
        <taxon>Fungi incertae sedis</taxon>
        <taxon>Mucoromycota</taxon>
        <taxon>Mortierellomycotina</taxon>
        <taxon>Mortierellomycetes</taxon>
        <taxon>Mortierellales</taxon>
        <taxon>Mortierellaceae</taxon>
        <taxon>Mortierella</taxon>
    </lineage>
</organism>
<gene>
    <name evidence="4" type="ORF">KVV02_007919</name>
</gene>
<feature type="region of interest" description="Disordered" evidence="1">
    <location>
        <begin position="185"/>
        <end position="209"/>
    </location>
</feature>
<evidence type="ECO:0000313" key="4">
    <source>
        <dbReference type="EMBL" id="KAG9322606.1"/>
    </source>
</evidence>
<feature type="region of interest" description="Disordered" evidence="1">
    <location>
        <begin position="334"/>
        <end position="355"/>
    </location>
</feature>
<evidence type="ECO:0000256" key="2">
    <source>
        <dbReference type="SAM" id="SignalP"/>
    </source>
</evidence>
<dbReference type="PANTHER" id="PTHR12461">
    <property type="entry name" value="HYPOXIA-INDUCIBLE FACTOR 1 ALPHA INHIBITOR-RELATED"/>
    <property type="match status" value="1"/>
</dbReference>
<dbReference type="EMBL" id="JAIFTL010000138">
    <property type="protein sequence ID" value="KAG9322606.1"/>
    <property type="molecule type" value="Genomic_DNA"/>
</dbReference>
<dbReference type="PANTHER" id="PTHR12461:SF99">
    <property type="entry name" value="BIFUNCTIONAL PEPTIDASE AND (3S)-LYSYL HYDROXYLASE JMJD7"/>
    <property type="match status" value="1"/>
</dbReference>
<dbReference type="InterPro" id="IPR014710">
    <property type="entry name" value="RmlC-like_jellyroll"/>
</dbReference>
<keyword evidence="2" id="KW-0732">Signal</keyword>
<dbReference type="SMART" id="SM00558">
    <property type="entry name" value="JmjC"/>
    <property type="match status" value="1"/>
</dbReference>
<feature type="chain" id="PRO_5040286269" description="JmjC domain-containing protein" evidence="2">
    <location>
        <begin position="22"/>
        <end position="460"/>
    </location>
</feature>
<feature type="signal peptide" evidence="2">
    <location>
        <begin position="1"/>
        <end position="21"/>
    </location>
</feature>
<comment type="caution">
    <text evidence="4">The sequence shown here is derived from an EMBL/GenBank/DDBJ whole genome shotgun (WGS) entry which is preliminary data.</text>
</comment>
<evidence type="ECO:0000313" key="5">
    <source>
        <dbReference type="Proteomes" id="UP000717515"/>
    </source>
</evidence>
<reference evidence="4" key="1">
    <citation type="submission" date="2021-07" db="EMBL/GenBank/DDBJ databases">
        <title>Draft genome of Mortierella alpina, strain LL118, isolated from an aspen leaf litter sample.</title>
        <authorList>
            <person name="Yang S."/>
            <person name="Vinatzer B.A."/>
        </authorList>
    </citation>
    <scope>NUCLEOTIDE SEQUENCE</scope>
    <source>
        <strain evidence="4">LL118</strain>
    </source>
</reference>
<feature type="compositionally biased region" description="Low complexity" evidence="1">
    <location>
        <begin position="334"/>
        <end position="353"/>
    </location>
</feature>
<dbReference type="InterPro" id="IPR003347">
    <property type="entry name" value="JmjC_dom"/>
</dbReference>
<evidence type="ECO:0000259" key="3">
    <source>
        <dbReference type="PROSITE" id="PS51184"/>
    </source>
</evidence>
<accession>A0A9P8A4I0</accession>
<feature type="domain" description="JmjC" evidence="3">
    <location>
        <begin position="246"/>
        <end position="446"/>
    </location>
</feature>
<dbReference type="AlphaFoldDB" id="A0A9P8A4I0"/>
<proteinExistence type="predicted"/>